<name>A0ABU8PAW9_9HYPH</name>
<evidence type="ECO:0000313" key="3">
    <source>
        <dbReference type="Proteomes" id="UP001375812"/>
    </source>
</evidence>
<accession>A0ABU8PAW9</accession>
<dbReference type="InterPro" id="IPR021556">
    <property type="entry name" value="DUF2950"/>
</dbReference>
<dbReference type="Proteomes" id="UP001375812">
    <property type="component" value="Unassembled WGS sequence"/>
</dbReference>
<comment type="caution">
    <text evidence="2">The sequence shown here is derived from an EMBL/GenBank/DDBJ whole genome shotgun (WGS) entry which is preliminary data.</text>
</comment>
<gene>
    <name evidence="2" type="ORF">WH297_03420</name>
</gene>
<sequence>MKWDIRYTAVLSFASGFTALALLMGSALAADNDDLARLISDKAPPEFTTADEAMVGFKEAVQSDNLEQIADILGLKPDVLKESESISDTLALIKDGISRRIGLETQGDFYVIDVGEIMWPFPFPVAKKEDGKFAFDPVLGIEEIINRRVGENEIQTIETMRSYIDAQEEYANADHDGDGVLEYAQKIVSSPGEKDGLLWPDVDGNDPSPASPSLDFSQLDQSKQNRYFGYRYKVLTRQGENIAGGAFDYIINGNMIAGYALVAWPARYGETGVNTFVINRNGIVYQADLGAETDKIAPSIRQFNPGDRWSIAEN</sequence>
<dbReference type="Pfam" id="PF11453">
    <property type="entry name" value="DUF2950"/>
    <property type="match status" value="1"/>
</dbReference>
<keyword evidence="1" id="KW-0732">Signal</keyword>
<proteinExistence type="predicted"/>
<feature type="chain" id="PRO_5046906562" evidence="1">
    <location>
        <begin position="30"/>
        <end position="314"/>
    </location>
</feature>
<evidence type="ECO:0000313" key="2">
    <source>
        <dbReference type="EMBL" id="MEJ5018789.1"/>
    </source>
</evidence>
<protein>
    <submittedName>
        <fullName evidence="2">DUF2950 family protein</fullName>
    </submittedName>
</protein>
<dbReference type="RefSeq" id="WP_105541353.1">
    <property type="nucleotide sequence ID" value="NZ_JBBGZH010000001.1"/>
</dbReference>
<keyword evidence="3" id="KW-1185">Reference proteome</keyword>
<evidence type="ECO:0000256" key="1">
    <source>
        <dbReference type="SAM" id="SignalP"/>
    </source>
</evidence>
<organism evidence="2 3">
    <name type="scientific">Ochrobactrum vermis</name>
    <dbReference type="NCBI Taxonomy" id="1827297"/>
    <lineage>
        <taxon>Bacteria</taxon>
        <taxon>Pseudomonadati</taxon>
        <taxon>Pseudomonadota</taxon>
        <taxon>Alphaproteobacteria</taxon>
        <taxon>Hyphomicrobiales</taxon>
        <taxon>Brucellaceae</taxon>
        <taxon>Brucella/Ochrobactrum group</taxon>
        <taxon>Ochrobactrum</taxon>
    </lineage>
</organism>
<reference evidence="2 3" key="1">
    <citation type="submission" date="2023-12" db="EMBL/GenBank/DDBJ databases">
        <title>Gut-associated functions are favored during microbiome assembly across C. elegans life.</title>
        <authorList>
            <person name="Zimmermann J."/>
        </authorList>
    </citation>
    <scope>NUCLEOTIDE SEQUENCE [LARGE SCALE GENOMIC DNA]</scope>
    <source>
        <strain evidence="2 3">MYb71</strain>
    </source>
</reference>
<feature type="signal peptide" evidence="1">
    <location>
        <begin position="1"/>
        <end position="29"/>
    </location>
</feature>
<dbReference type="EMBL" id="JBBGZH010000001">
    <property type="protein sequence ID" value="MEJ5018789.1"/>
    <property type="molecule type" value="Genomic_DNA"/>
</dbReference>